<sequence length="264" mass="30099">MAEELYDRFEDLCRVMRRHDEQYCGKTAGLEYIGPPPLSLAEDFEELATLVDNDDAVVCHELAQKVRHQILAAEQREAAAKAEEARVNELTKHAEQEFREYMKKTKAELQARRGSSSQATSGGEHISKTKDVKDAIEENTLIISVPDNPFPFASLPDQAICRVLQSLPHWDVGRLSCVSRELRDLAYGDEETWEAVQVNQRRHPPFKLATWRDSFLRQAPVLPFVVFSSPCAASSLHPELVVEVRRSDLFLRGLTIDASWKRRR</sequence>
<dbReference type="Pfam" id="PF12937">
    <property type="entry name" value="F-box-like"/>
    <property type="match status" value="1"/>
</dbReference>
<feature type="domain" description="F-box" evidence="3">
    <location>
        <begin position="149"/>
        <end position="196"/>
    </location>
</feature>
<comment type="caution">
    <text evidence="4">The sequence shown here is derived from an EMBL/GenBank/DDBJ whole genome shotgun (WGS) entry which is preliminary data.</text>
</comment>
<reference evidence="4 5" key="1">
    <citation type="journal article" date="2015" name="Genome Biol. Evol.">
        <title>Comparative Genomics of a Bacterivorous Green Alga Reveals Evolutionary Causalities and Consequences of Phago-Mixotrophic Mode of Nutrition.</title>
        <authorList>
            <person name="Burns J.A."/>
            <person name="Paasch A."/>
            <person name="Narechania A."/>
            <person name="Kim E."/>
        </authorList>
    </citation>
    <scope>NUCLEOTIDE SEQUENCE [LARGE SCALE GENOMIC DNA]</scope>
    <source>
        <strain evidence="4 5">PLY_AMNH</strain>
    </source>
</reference>
<name>A0AAE0KZ37_9CHLO</name>
<dbReference type="CDD" id="cd09917">
    <property type="entry name" value="F-box_SF"/>
    <property type="match status" value="1"/>
</dbReference>
<dbReference type="InterPro" id="IPR036047">
    <property type="entry name" value="F-box-like_dom_sf"/>
</dbReference>
<keyword evidence="1" id="KW-0175">Coiled coil</keyword>
<proteinExistence type="predicted"/>
<feature type="coiled-coil region" evidence="1">
    <location>
        <begin position="63"/>
        <end position="100"/>
    </location>
</feature>
<organism evidence="4 5">
    <name type="scientific">Cymbomonas tetramitiformis</name>
    <dbReference type="NCBI Taxonomy" id="36881"/>
    <lineage>
        <taxon>Eukaryota</taxon>
        <taxon>Viridiplantae</taxon>
        <taxon>Chlorophyta</taxon>
        <taxon>Pyramimonadophyceae</taxon>
        <taxon>Pyramimonadales</taxon>
        <taxon>Pyramimonadaceae</taxon>
        <taxon>Cymbomonas</taxon>
    </lineage>
</organism>
<keyword evidence="5" id="KW-1185">Reference proteome</keyword>
<dbReference type="Gene3D" id="1.20.1280.50">
    <property type="match status" value="1"/>
</dbReference>
<gene>
    <name evidence="4" type="ORF">CYMTET_25251</name>
</gene>
<evidence type="ECO:0000256" key="2">
    <source>
        <dbReference type="SAM" id="MobiDB-lite"/>
    </source>
</evidence>
<dbReference type="AlphaFoldDB" id="A0AAE0KZ37"/>
<dbReference type="EMBL" id="LGRX02013434">
    <property type="protein sequence ID" value="KAK3266103.1"/>
    <property type="molecule type" value="Genomic_DNA"/>
</dbReference>
<evidence type="ECO:0000256" key="1">
    <source>
        <dbReference type="SAM" id="Coils"/>
    </source>
</evidence>
<evidence type="ECO:0000259" key="3">
    <source>
        <dbReference type="PROSITE" id="PS50181"/>
    </source>
</evidence>
<evidence type="ECO:0000313" key="4">
    <source>
        <dbReference type="EMBL" id="KAK3266103.1"/>
    </source>
</evidence>
<feature type="region of interest" description="Disordered" evidence="2">
    <location>
        <begin position="107"/>
        <end position="130"/>
    </location>
</feature>
<dbReference type="PROSITE" id="PS50181">
    <property type="entry name" value="FBOX"/>
    <property type="match status" value="1"/>
</dbReference>
<dbReference type="Proteomes" id="UP001190700">
    <property type="component" value="Unassembled WGS sequence"/>
</dbReference>
<evidence type="ECO:0000313" key="5">
    <source>
        <dbReference type="Proteomes" id="UP001190700"/>
    </source>
</evidence>
<dbReference type="InterPro" id="IPR001810">
    <property type="entry name" value="F-box_dom"/>
</dbReference>
<protein>
    <recommendedName>
        <fullName evidence="3">F-box domain-containing protein</fullName>
    </recommendedName>
</protein>
<dbReference type="SUPFAM" id="SSF81383">
    <property type="entry name" value="F-box domain"/>
    <property type="match status" value="1"/>
</dbReference>
<accession>A0AAE0KZ37</accession>